<protein>
    <submittedName>
        <fullName evidence="1">Uncharacterized protein</fullName>
    </submittedName>
</protein>
<keyword evidence="2" id="KW-1185">Reference proteome</keyword>
<gene>
    <name evidence="1" type="ORF">ARMGADRAFT_1080525</name>
</gene>
<accession>A0A2H3DNL5</accession>
<evidence type="ECO:0000313" key="1">
    <source>
        <dbReference type="EMBL" id="PBK92448.1"/>
    </source>
</evidence>
<dbReference type="Proteomes" id="UP000217790">
    <property type="component" value="Unassembled WGS sequence"/>
</dbReference>
<organism evidence="1 2">
    <name type="scientific">Armillaria gallica</name>
    <name type="common">Bulbous honey fungus</name>
    <name type="synonym">Armillaria bulbosa</name>
    <dbReference type="NCBI Taxonomy" id="47427"/>
    <lineage>
        <taxon>Eukaryota</taxon>
        <taxon>Fungi</taxon>
        <taxon>Dikarya</taxon>
        <taxon>Basidiomycota</taxon>
        <taxon>Agaricomycotina</taxon>
        <taxon>Agaricomycetes</taxon>
        <taxon>Agaricomycetidae</taxon>
        <taxon>Agaricales</taxon>
        <taxon>Marasmiineae</taxon>
        <taxon>Physalacriaceae</taxon>
        <taxon>Armillaria</taxon>
    </lineage>
</organism>
<name>A0A2H3DNL5_ARMGA</name>
<reference evidence="2" key="1">
    <citation type="journal article" date="2017" name="Nat. Ecol. Evol.">
        <title>Genome expansion and lineage-specific genetic innovations in the forest pathogenic fungi Armillaria.</title>
        <authorList>
            <person name="Sipos G."/>
            <person name="Prasanna A.N."/>
            <person name="Walter M.C."/>
            <person name="O'Connor E."/>
            <person name="Balint B."/>
            <person name="Krizsan K."/>
            <person name="Kiss B."/>
            <person name="Hess J."/>
            <person name="Varga T."/>
            <person name="Slot J."/>
            <person name="Riley R."/>
            <person name="Boka B."/>
            <person name="Rigling D."/>
            <person name="Barry K."/>
            <person name="Lee J."/>
            <person name="Mihaltcheva S."/>
            <person name="LaButti K."/>
            <person name="Lipzen A."/>
            <person name="Waldron R."/>
            <person name="Moloney N.M."/>
            <person name="Sperisen C."/>
            <person name="Kredics L."/>
            <person name="Vagvoelgyi C."/>
            <person name="Patrignani A."/>
            <person name="Fitzpatrick D."/>
            <person name="Nagy I."/>
            <person name="Doyle S."/>
            <person name="Anderson J.B."/>
            <person name="Grigoriev I.V."/>
            <person name="Gueldener U."/>
            <person name="Muensterkoetter M."/>
            <person name="Nagy L.G."/>
        </authorList>
    </citation>
    <scope>NUCLEOTIDE SEQUENCE [LARGE SCALE GENOMIC DNA]</scope>
    <source>
        <strain evidence="2">Ar21-2</strain>
    </source>
</reference>
<dbReference type="AlphaFoldDB" id="A0A2H3DNL5"/>
<evidence type="ECO:0000313" key="2">
    <source>
        <dbReference type="Proteomes" id="UP000217790"/>
    </source>
</evidence>
<sequence length="117" mass="12826">MASVTTEDVLLIIACCHPPSASSSDLDEAAAGGYPHKHHPDALLLDWRSNSCVVFDIPKTKVVVAMVPFELLYRFTAADSGQAEILTCYVVIRSNELIFPSMSRRQENVEFTVPDGT</sequence>
<dbReference type="InParanoid" id="A0A2H3DNL5"/>
<dbReference type="EMBL" id="KZ293658">
    <property type="protein sequence ID" value="PBK92448.1"/>
    <property type="molecule type" value="Genomic_DNA"/>
</dbReference>
<proteinExistence type="predicted"/>